<dbReference type="Pfam" id="PF12833">
    <property type="entry name" value="HTH_18"/>
    <property type="match status" value="1"/>
</dbReference>
<evidence type="ECO:0000313" key="7">
    <source>
        <dbReference type="Proteomes" id="UP000093343"/>
    </source>
</evidence>
<accession>A0ABX2XJE6</accession>
<dbReference type="PROSITE" id="PS01124">
    <property type="entry name" value="HTH_ARAC_FAMILY_2"/>
    <property type="match status" value="1"/>
</dbReference>
<keyword evidence="7" id="KW-1185">Reference proteome</keyword>
<keyword evidence="4" id="KW-0812">Transmembrane</keyword>
<reference evidence="7" key="1">
    <citation type="submission" date="2016-03" db="EMBL/GenBank/DDBJ databases">
        <title>Draft genome sequence of Paenibacillus glacialis DSM 22343.</title>
        <authorList>
            <person name="Shin S.-K."/>
            <person name="Yi H."/>
        </authorList>
    </citation>
    <scope>NUCLEOTIDE SEQUENCE [LARGE SCALE GENOMIC DNA]</scope>
    <source>
        <strain evidence="7">CCUG 60099</strain>
    </source>
</reference>
<evidence type="ECO:0000256" key="1">
    <source>
        <dbReference type="ARBA" id="ARBA00023015"/>
    </source>
</evidence>
<keyword evidence="4" id="KW-0472">Membrane</keyword>
<dbReference type="PANTHER" id="PTHR43280">
    <property type="entry name" value="ARAC-FAMILY TRANSCRIPTIONAL REGULATOR"/>
    <property type="match status" value="1"/>
</dbReference>
<dbReference type="RefSeq" id="WP_065449387.1">
    <property type="nucleotide sequence ID" value="NZ_LVEN01000021.1"/>
</dbReference>
<protein>
    <recommendedName>
        <fullName evidence="5">HTH araC/xylS-type domain-containing protein</fullName>
    </recommendedName>
</protein>
<keyword evidence="4" id="KW-1133">Transmembrane helix</keyword>
<keyword evidence="2" id="KW-0238">DNA-binding</keyword>
<dbReference type="Proteomes" id="UP000093343">
    <property type="component" value="Unassembled WGS sequence"/>
</dbReference>
<dbReference type="Gene3D" id="1.10.10.60">
    <property type="entry name" value="Homeodomain-like"/>
    <property type="match status" value="2"/>
</dbReference>
<feature type="domain" description="HTH araC/xylS-type" evidence="5">
    <location>
        <begin position="402"/>
        <end position="506"/>
    </location>
</feature>
<dbReference type="InterPro" id="IPR018060">
    <property type="entry name" value="HTH_AraC"/>
</dbReference>
<sequence>MHLKRIIILFIAVVFPYLNYAQGSKFDSIFSETAQVLVGSNPKKALKNTDYLYKISSDNSQRIKSSMLRATLLRQYGIRNEAVAALKRADSLAVIDKNYTMQARINGFLSTLYREFEIYSIGKTYLQKAVRISRKIEDKTDMYKFQGNLSQEIAYYYMYSSDFSEAIVHLKKGNQLFKKAGASIDLNFQTAVNDELIAKNFLSLHKVDSAFLYYEKAKKGLESSQSPNSPLKGFIYNGLANAYIAKGDFKNATSSFKTAEQIAKVSNYFTLKQEVYVSLLEFYKKTDNKKYITYNELNLKLNKDDEQSRKVIADDLIKELRKKQVDTQSEYQKSKYLIIGSCIFIVLIIIGIYILKRKQDYNKVKKFINKTENQTETEVKISPKKDVAKEYMSEVTESTILESIKQFEKSNLYLNKDISLNSVAAELSINQRYLSYVINKHKSKDFASYINELRINYIINRLKNDPNYLKYKISYLADQCGFLSHSRFTITFKKVTGVSPLTFITYLQNENQEKNQSKHVKKA</sequence>
<dbReference type="SMART" id="SM00342">
    <property type="entry name" value="HTH_ARAC"/>
    <property type="match status" value="1"/>
</dbReference>
<dbReference type="Gene3D" id="1.25.40.10">
    <property type="entry name" value="Tetratricopeptide repeat domain"/>
    <property type="match status" value="1"/>
</dbReference>
<evidence type="ECO:0000256" key="3">
    <source>
        <dbReference type="ARBA" id="ARBA00023163"/>
    </source>
</evidence>
<dbReference type="PANTHER" id="PTHR43280:SF2">
    <property type="entry name" value="HTH-TYPE TRANSCRIPTIONAL REGULATOR EXSA"/>
    <property type="match status" value="1"/>
</dbReference>
<keyword evidence="1" id="KW-0805">Transcription regulation</keyword>
<evidence type="ECO:0000256" key="4">
    <source>
        <dbReference type="SAM" id="Phobius"/>
    </source>
</evidence>
<evidence type="ECO:0000313" key="6">
    <source>
        <dbReference type="EMBL" id="OCB75098.1"/>
    </source>
</evidence>
<dbReference type="InterPro" id="IPR011990">
    <property type="entry name" value="TPR-like_helical_dom_sf"/>
</dbReference>
<feature type="transmembrane region" description="Helical" evidence="4">
    <location>
        <begin position="336"/>
        <end position="355"/>
    </location>
</feature>
<proteinExistence type="predicted"/>
<dbReference type="EMBL" id="LVEN01000021">
    <property type="protein sequence ID" value="OCB75098.1"/>
    <property type="molecule type" value="Genomic_DNA"/>
</dbReference>
<organism evidence="6 7">
    <name type="scientific">Flavobacterium piscis</name>
    <dbReference type="NCBI Taxonomy" id="1114874"/>
    <lineage>
        <taxon>Bacteria</taxon>
        <taxon>Pseudomonadati</taxon>
        <taxon>Bacteroidota</taxon>
        <taxon>Flavobacteriia</taxon>
        <taxon>Flavobacteriales</taxon>
        <taxon>Flavobacteriaceae</taxon>
        <taxon>Flavobacterium</taxon>
    </lineage>
</organism>
<name>A0ABX2XJE6_9FLAO</name>
<evidence type="ECO:0000256" key="2">
    <source>
        <dbReference type="ARBA" id="ARBA00023125"/>
    </source>
</evidence>
<keyword evidence="3" id="KW-0804">Transcription</keyword>
<dbReference type="InterPro" id="IPR009057">
    <property type="entry name" value="Homeodomain-like_sf"/>
</dbReference>
<dbReference type="SUPFAM" id="SSF46689">
    <property type="entry name" value="Homeodomain-like"/>
    <property type="match status" value="1"/>
</dbReference>
<comment type="caution">
    <text evidence="6">The sequence shown here is derived from an EMBL/GenBank/DDBJ whole genome shotgun (WGS) entry which is preliminary data.</text>
</comment>
<gene>
    <name evidence="6" type="ORF">FLP_10020</name>
</gene>
<dbReference type="SUPFAM" id="SSF48452">
    <property type="entry name" value="TPR-like"/>
    <property type="match status" value="1"/>
</dbReference>
<evidence type="ECO:0000259" key="5">
    <source>
        <dbReference type="PROSITE" id="PS01124"/>
    </source>
</evidence>